<gene>
    <name evidence="5" type="ORF">A5635_00690</name>
</gene>
<dbReference type="Pfam" id="PF13378">
    <property type="entry name" value="MR_MLE_C"/>
    <property type="match status" value="1"/>
</dbReference>
<dbReference type="Gene3D" id="3.30.390.10">
    <property type="entry name" value="Enolase-like, N-terminal domain"/>
    <property type="match status" value="1"/>
</dbReference>
<dbReference type="PANTHER" id="PTHR13794">
    <property type="entry name" value="ENOLASE SUPERFAMILY, MANDELATE RACEMASE"/>
    <property type="match status" value="1"/>
</dbReference>
<dbReference type="PANTHER" id="PTHR13794:SF58">
    <property type="entry name" value="MITOCHONDRIAL ENOLASE SUPERFAMILY MEMBER 1"/>
    <property type="match status" value="1"/>
</dbReference>
<dbReference type="InterPro" id="IPR018110">
    <property type="entry name" value="Mandel_Rmase/mucon_lact_enz_CS"/>
</dbReference>
<feature type="domain" description="Mandelate racemase/muconate lactonizing enzyme C-terminal" evidence="4">
    <location>
        <begin position="149"/>
        <end position="247"/>
    </location>
</feature>
<dbReference type="Gene3D" id="3.20.20.120">
    <property type="entry name" value="Enolase-like C-terminal domain"/>
    <property type="match status" value="1"/>
</dbReference>
<accession>A0A1A3P1D6</accession>
<dbReference type="OrthoDB" id="5241672at2"/>
<dbReference type="InterPro" id="IPR029017">
    <property type="entry name" value="Enolase-like_N"/>
</dbReference>
<evidence type="ECO:0000313" key="5">
    <source>
        <dbReference type="EMBL" id="OBK27485.1"/>
    </source>
</evidence>
<keyword evidence="2" id="KW-0479">Metal-binding</keyword>
<evidence type="ECO:0000259" key="4">
    <source>
        <dbReference type="SMART" id="SM00922"/>
    </source>
</evidence>
<name>A0A1A3P1D6_MYCAS</name>
<proteinExistence type="predicted"/>
<dbReference type="GO" id="GO:0009063">
    <property type="term" value="P:amino acid catabolic process"/>
    <property type="evidence" value="ECO:0007669"/>
    <property type="project" value="InterPro"/>
</dbReference>
<dbReference type="SUPFAM" id="SSF54826">
    <property type="entry name" value="Enolase N-terminal domain-like"/>
    <property type="match status" value="1"/>
</dbReference>
<evidence type="ECO:0000313" key="6">
    <source>
        <dbReference type="Proteomes" id="UP000093819"/>
    </source>
</evidence>
<dbReference type="InterPro" id="IPR046945">
    <property type="entry name" value="RHMD-like"/>
</dbReference>
<dbReference type="Pfam" id="PF02746">
    <property type="entry name" value="MR_MLE_N"/>
    <property type="match status" value="1"/>
</dbReference>
<comment type="cofactor">
    <cofactor evidence="1">
        <name>Mg(2+)</name>
        <dbReference type="ChEBI" id="CHEBI:18420"/>
    </cofactor>
</comment>
<dbReference type="EMBL" id="LZLR01000002">
    <property type="protein sequence ID" value="OBK27485.1"/>
    <property type="molecule type" value="Genomic_DNA"/>
</dbReference>
<dbReference type="InterPro" id="IPR036849">
    <property type="entry name" value="Enolase-like_C_sf"/>
</dbReference>
<dbReference type="SMART" id="SM00922">
    <property type="entry name" value="MR_MLE"/>
    <property type="match status" value="1"/>
</dbReference>
<dbReference type="Proteomes" id="UP000093819">
    <property type="component" value="Unassembled WGS sequence"/>
</dbReference>
<dbReference type="GO" id="GO:0016052">
    <property type="term" value="P:carbohydrate catabolic process"/>
    <property type="evidence" value="ECO:0007669"/>
    <property type="project" value="TreeGrafter"/>
</dbReference>
<keyword evidence="3" id="KW-0460">Magnesium</keyword>
<dbReference type="GO" id="GO:0016836">
    <property type="term" value="F:hydro-lyase activity"/>
    <property type="evidence" value="ECO:0007669"/>
    <property type="project" value="TreeGrafter"/>
</dbReference>
<evidence type="ECO:0000256" key="1">
    <source>
        <dbReference type="ARBA" id="ARBA00001946"/>
    </source>
</evidence>
<organism evidence="5 6">
    <name type="scientific">Mycobacterium asiaticum</name>
    <dbReference type="NCBI Taxonomy" id="1790"/>
    <lineage>
        <taxon>Bacteria</taxon>
        <taxon>Bacillati</taxon>
        <taxon>Actinomycetota</taxon>
        <taxon>Actinomycetes</taxon>
        <taxon>Mycobacteriales</taxon>
        <taxon>Mycobacteriaceae</taxon>
        <taxon>Mycobacterium</taxon>
    </lineage>
</organism>
<dbReference type="InterPro" id="IPR013341">
    <property type="entry name" value="Mandelate_racemase_N_dom"/>
</dbReference>
<evidence type="ECO:0000256" key="3">
    <source>
        <dbReference type="ARBA" id="ARBA00022842"/>
    </source>
</evidence>
<sequence length="366" mass="39524">MTNTRMTVRRAAVRAVVVPLRRPILAAIGRFDEWPLVLIDVEVTDGIVGSSYVAPYRARSLPAVAAEIRDLLDGLVNRSAAPGDVFDSAMRSLNVVGVNGLSTIAGSAVDMALWDALAKSAGLPLAGLLGGSVGPVRAYNSNGLWRHEVSSLADEARSLLDEGGFTAVKMRLGNEHLRDDLAAIDAVRQGIGREVDLMVDFNQALGLGDALRRCHELDEQNLYWFEEPIAYDNLAGYAQLAQQVRTPLQAGENFYGPRDLLNMRDRGGVSYAMGDLMRIGGVTGWVRTAGVAAAAGIQFSSHLYPEFAAHLLRVTPTAHWIEWVDWACPIQAAPLQPRDGTVTALDEPGAGLVWDERAVKKYAIAL</sequence>
<dbReference type="RefSeq" id="WP_065033600.1">
    <property type="nucleotide sequence ID" value="NZ_LZLR01000002.1"/>
</dbReference>
<dbReference type="AlphaFoldDB" id="A0A1A3P1D6"/>
<dbReference type="InterPro" id="IPR029065">
    <property type="entry name" value="Enolase_C-like"/>
</dbReference>
<reference evidence="5 6" key="1">
    <citation type="submission" date="2016-06" db="EMBL/GenBank/DDBJ databases">
        <authorList>
            <person name="Kjaerup R.B."/>
            <person name="Dalgaard T.S."/>
            <person name="Juul-Madsen H.R."/>
        </authorList>
    </citation>
    <scope>NUCLEOTIDE SEQUENCE [LARGE SCALE GENOMIC DNA]</scope>
    <source>
        <strain evidence="5 6">1245335.1</strain>
    </source>
</reference>
<evidence type="ECO:0000256" key="2">
    <source>
        <dbReference type="ARBA" id="ARBA00022723"/>
    </source>
</evidence>
<dbReference type="SFLD" id="SFLDG00179">
    <property type="entry name" value="mandelate_racemase"/>
    <property type="match status" value="1"/>
</dbReference>
<protein>
    <submittedName>
        <fullName evidence="5">Mandelate racemase</fullName>
    </submittedName>
</protein>
<comment type="caution">
    <text evidence="5">The sequence shown here is derived from an EMBL/GenBank/DDBJ whole genome shotgun (WGS) entry which is preliminary data.</text>
</comment>
<dbReference type="SUPFAM" id="SSF51604">
    <property type="entry name" value="Enolase C-terminal domain-like"/>
    <property type="match status" value="1"/>
</dbReference>
<dbReference type="GO" id="GO:0000287">
    <property type="term" value="F:magnesium ion binding"/>
    <property type="evidence" value="ECO:0007669"/>
    <property type="project" value="TreeGrafter"/>
</dbReference>
<dbReference type="InterPro" id="IPR013342">
    <property type="entry name" value="Mandelate_racemase_C"/>
</dbReference>
<dbReference type="PROSITE" id="PS00908">
    <property type="entry name" value="MR_MLE_1"/>
    <property type="match status" value="1"/>
</dbReference>
<dbReference type="SFLD" id="SFLDS00001">
    <property type="entry name" value="Enolase"/>
    <property type="match status" value="1"/>
</dbReference>